<accession>A0A1I6DG89</accession>
<dbReference type="AlphaFoldDB" id="A0A1I6DG89"/>
<dbReference type="EMBL" id="FOYM01000010">
    <property type="protein sequence ID" value="SFR04465.1"/>
    <property type="molecule type" value="Genomic_DNA"/>
</dbReference>
<protein>
    <submittedName>
        <fullName evidence="1">Uncharacterized protein</fullName>
    </submittedName>
</protein>
<dbReference type="Proteomes" id="UP000199584">
    <property type="component" value="Unassembled WGS sequence"/>
</dbReference>
<name>A0A1I6DG89_9FIRM</name>
<organism evidence="1 2">
    <name type="scientific">Desulfoscipio geothermicus DSM 3669</name>
    <dbReference type="NCBI Taxonomy" id="1121426"/>
    <lineage>
        <taxon>Bacteria</taxon>
        <taxon>Bacillati</taxon>
        <taxon>Bacillota</taxon>
        <taxon>Clostridia</taxon>
        <taxon>Eubacteriales</taxon>
        <taxon>Desulfallaceae</taxon>
        <taxon>Desulfoscipio</taxon>
    </lineage>
</organism>
<proteinExistence type="predicted"/>
<gene>
    <name evidence="1" type="ORF">SAMN05660706_11074</name>
</gene>
<dbReference type="STRING" id="39060.SAMN05660706_11074"/>
<keyword evidence="2" id="KW-1185">Reference proteome</keyword>
<dbReference type="RefSeq" id="WP_092482886.1">
    <property type="nucleotide sequence ID" value="NZ_FOYM01000010.1"/>
</dbReference>
<sequence length="101" mass="10816">MFWMSWIKQQVDNIWAVMPRHGVVPGRKKLLGWLVGKNGCLQAATGGPVAETILPICPATAVPAREPSFAGGVRPGGAARLTGVLHYFTRGPDGSCRFCII</sequence>
<evidence type="ECO:0000313" key="1">
    <source>
        <dbReference type="EMBL" id="SFR04465.1"/>
    </source>
</evidence>
<reference evidence="2" key="1">
    <citation type="submission" date="2016-10" db="EMBL/GenBank/DDBJ databases">
        <authorList>
            <person name="Varghese N."/>
            <person name="Submissions S."/>
        </authorList>
    </citation>
    <scope>NUCLEOTIDE SEQUENCE [LARGE SCALE GENOMIC DNA]</scope>
    <source>
        <strain evidence="2">DSM 3669</strain>
    </source>
</reference>
<dbReference type="OrthoDB" id="1809559at2"/>
<evidence type="ECO:0000313" key="2">
    <source>
        <dbReference type="Proteomes" id="UP000199584"/>
    </source>
</evidence>